<dbReference type="GO" id="GO:0008320">
    <property type="term" value="F:protein transmembrane transporter activity"/>
    <property type="evidence" value="ECO:0007669"/>
    <property type="project" value="TreeGrafter"/>
</dbReference>
<dbReference type="InterPro" id="IPR013686">
    <property type="entry name" value="Polypept-transport_assoc_ShlB"/>
</dbReference>
<sequence length="559" mass="61992">MGCHLRLRWCLRTAVSFLLCIQCANAAGPLSSPLDQNDVEQRQRSLLEEAARQRDDVARQTQLPAAAATPTPEAAGPCFVVTAIRFEGAGQLDADARTTLTSPFFHTCMGLPHINALIRDVSQWYLAQGFITSRAFLPEQDLASGTLTIAVLEGRVERIVVDGQPDRITHTLFPGLVGEVLNLRDLEQGVDQLSRLRTLSYQLDIQPGTAAGQSIVNLKGSRELPLQGSLEFDNSGQQSTGEEQGRMSLSADNLWSLAEQWSLGGSRSTDGRAAHDATSWQAGLSLPYGYWLFDAGYQYSDYRNDLLSRGYVYDSRGNTRTSTGTLSRTLYRDGQSKVSAVLGITHRQSRNFIMEQLLESSSYRLSSLRSGLNLATRVDHHFFTLNPTLTLGTDWFGADSDRGRPVATPRAQFEKWGLFGSYSTAWQQLGWLSTLYGQWSPDTLYSVERVSLGGDASVRGFKEQSLSGDIGGYLRNELSWQAQTPAWLGQWRGWLALDMGRVDLGNQGDRWRRMVGTALGWEQRYRHVAGNLSVGFPISAPAWLNADPYVVNYRLSINF</sequence>
<feature type="domain" description="Haemolysin activator HlyB C-terminal" evidence="6">
    <location>
        <begin position="212"/>
        <end position="521"/>
    </location>
</feature>
<name>A0AAD3U8D4_AERHY</name>
<gene>
    <name evidence="9" type="ORF">JAJ28_000907</name>
</gene>
<reference evidence="9" key="1">
    <citation type="journal article" date="2018" name="Genome Biol.">
        <title>SKESA: strategic k-mer extension for scrupulous assemblies.</title>
        <authorList>
            <person name="Souvorov A."/>
            <person name="Agarwala R."/>
            <person name="Lipman D.J."/>
        </authorList>
    </citation>
    <scope>NUCLEOTIDE SEQUENCE</scope>
    <source>
        <strain evidence="9">OLC2673_Aeromonas</strain>
    </source>
</reference>
<comment type="caution">
    <text evidence="9">The sequence shown here is derived from an EMBL/GenBank/DDBJ whole genome shotgun (WGS) entry which is preliminary data.</text>
</comment>
<dbReference type="Gene3D" id="2.40.160.50">
    <property type="entry name" value="membrane protein fhac: a member of the omp85/tpsb transporter family"/>
    <property type="match status" value="1"/>
</dbReference>
<evidence type="ECO:0000256" key="5">
    <source>
        <dbReference type="SAM" id="SignalP"/>
    </source>
</evidence>
<dbReference type="Pfam" id="PF03865">
    <property type="entry name" value="ShlB"/>
    <property type="match status" value="1"/>
</dbReference>
<dbReference type="InterPro" id="IPR027282">
    <property type="entry name" value="TPS"/>
</dbReference>
<evidence type="ECO:0000259" key="7">
    <source>
        <dbReference type="Pfam" id="PF08479"/>
    </source>
</evidence>
<evidence type="ECO:0000256" key="3">
    <source>
        <dbReference type="ARBA" id="ARBA00023237"/>
    </source>
</evidence>
<evidence type="ECO:0000256" key="1">
    <source>
        <dbReference type="ARBA" id="ARBA00022452"/>
    </source>
</evidence>
<evidence type="ECO:0000259" key="8">
    <source>
        <dbReference type="Pfam" id="PF17287"/>
    </source>
</evidence>
<dbReference type="GO" id="GO:0046819">
    <property type="term" value="P:protein secretion by the type V secretion system"/>
    <property type="evidence" value="ECO:0007669"/>
    <property type="project" value="TreeGrafter"/>
</dbReference>
<dbReference type="InterPro" id="IPR005565">
    <property type="entry name" value="Hemolysn_activator_HlyB_C"/>
</dbReference>
<dbReference type="Pfam" id="PF17287">
    <property type="entry name" value="POTRA_3"/>
    <property type="match status" value="1"/>
</dbReference>
<keyword evidence="5" id="KW-0732">Signal</keyword>
<keyword evidence="1" id="KW-0472">Membrane</keyword>
<feature type="chain" id="PRO_5042117483" evidence="5">
    <location>
        <begin position="27"/>
        <end position="559"/>
    </location>
</feature>
<feature type="domain" description="Polypeptide-transport-associated ShlB-type" evidence="7">
    <location>
        <begin position="79"/>
        <end position="154"/>
    </location>
</feature>
<dbReference type="AlphaFoldDB" id="A0AAD3U8D4"/>
<dbReference type="Gene3D" id="3.10.20.310">
    <property type="entry name" value="membrane protein fhac"/>
    <property type="match status" value="1"/>
</dbReference>
<feature type="domain" description="ShlB POTRA" evidence="8">
    <location>
        <begin position="155"/>
        <end position="207"/>
    </location>
</feature>
<proteinExistence type="predicted"/>
<keyword evidence="1" id="KW-1134">Transmembrane beta strand</keyword>
<evidence type="ECO:0000259" key="6">
    <source>
        <dbReference type="Pfam" id="PF03865"/>
    </source>
</evidence>
<dbReference type="InterPro" id="IPR051544">
    <property type="entry name" value="TPS_OM_transporter"/>
</dbReference>
<feature type="region of interest" description="Disordered" evidence="4">
    <location>
        <begin position="51"/>
        <end position="71"/>
    </location>
</feature>
<keyword evidence="2" id="KW-0812">Transmembrane</keyword>
<organism evidence="9 10">
    <name type="scientific">Aeromonas hydrophila</name>
    <dbReference type="NCBI Taxonomy" id="644"/>
    <lineage>
        <taxon>Bacteria</taxon>
        <taxon>Pseudomonadati</taxon>
        <taxon>Pseudomonadota</taxon>
        <taxon>Gammaproteobacteria</taxon>
        <taxon>Aeromonadales</taxon>
        <taxon>Aeromonadaceae</taxon>
        <taxon>Aeromonas</taxon>
    </lineage>
</organism>
<dbReference type="Pfam" id="PF08479">
    <property type="entry name" value="POTRA_2"/>
    <property type="match status" value="1"/>
</dbReference>
<evidence type="ECO:0000313" key="9">
    <source>
        <dbReference type="EMBL" id="HAT6343212.1"/>
    </source>
</evidence>
<dbReference type="PIRSF" id="PIRSF029745">
    <property type="entry name" value="FhaC"/>
    <property type="match status" value="1"/>
</dbReference>
<dbReference type="InterPro" id="IPR035251">
    <property type="entry name" value="ShlB_POTRA"/>
</dbReference>
<keyword evidence="3" id="KW-0998">Cell outer membrane</keyword>
<feature type="signal peptide" evidence="5">
    <location>
        <begin position="1"/>
        <end position="26"/>
    </location>
</feature>
<reference evidence="9" key="2">
    <citation type="submission" date="2020-01" db="EMBL/GenBank/DDBJ databases">
        <authorList>
            <consortium name="NCBI Pathogen Detection Project"/>
        </authorList>
    </citation>
    <scope>NUCLEOTIDE SEQUENCE</scope>
    <source>
        <strain evidence="9">OLC2673_Aeromonas</strain>
    </source>
</reference>
<evidence type="ECO:0000256" key="2">
    <source>
        <dbReference type="ARBA" id="ARBA00022692"/>
    </source>
</evidence>
<dbReference type="PANTHER" id="PTHR34597:SF3">
    <property type="entry name" value="OUTER MEMBRANE TRANSPORTER CDIB"/>
    <property type="match status" value="1"/>
</dbReference>
<dbReference type="Proteomes" id="UP000859505">
    <property type="component" value="Unassembled WGS sequence"/>
</dbReference>
<dbReference type="EMBL" id="DACTUL010000004">
    <property type="protein sequence ID" value="HAT6343212.1"/>
    <property type="molecule type" value="Genomic_DNA"/>
</dbReference>
<accession>A0AAD3U8D4</accession>
<protein>
    <submittedName>
        <fullName evidence="9">ShlB/FhaC/HecB family hemolysin secretion/activation protein</fullName>
    </submittedName>
</protein>
<evidence type="ECO:0000256" key="4">
    <source>
        <dbReference type="SAM" id="MobiDB-lite"/>
    </source>
</evidence>
<dbReference type="PANTHER" id="PTHR34597">
    <property type="entry name" value="SLR1661 PROTEIN"/>
    <property type="match status" value="1"/>
</dbReference>
<evidence type="ECO:0000313" key="10">
    <source>
        <dbReference type="Proteomes" id="UP000859505"/>
    </source>
</evidence>
<dbReference type="GO" id="GO:0098046">
    <property type="term" value="C:type V protein secretion system complex"/>
    <property type="evidence" value="ECO:0007669"/>
    <property type="project" value="TreeGrafter"/>
</dbReference>